<dbReference type="InterPro" id="IPR001123">
    <property type="entry name" value="LeuE-type"/>
</dbReference>
<evidence type="ECO:0000256" key="6">
    <source>
        <dbReference type="SAM" id="Phobius"/>
    </source>
</evidence>
<keyword evidence="3 6" id="KW-0812">Transmembrane</keyword>
<keyword evidence="4 6" id="KW-1133">Transmembrane helix</keyword>
<dbReference type="GO" id="GO:0015171">
    <property type="term" value="F:amino acid transmembrane transporter activity"/>
    <property type="evidence" value="ECO:0007669"/>
    <property type="project" value="TreeGrafter"/>
</dbReference>
<feature type="transmembrane region" description="Helical" evidence="6">
    <location>
        <begin position="212"/>
        <end position="231"/>
    </location>
</feature>
<evidence type="ECO:0000313" key="8">
    <source>
        <dbReference type="Proteomes" id="UP000182680"/>
    </source>
</evidence>
<feature type="transmembrane region" description="Helical" evidence="6">
    <location>
        <begin position="70"/>
        <end position="89"/>
    </location>
</feature>
<dbReference type="PIRSF" id="PIRSF006324">
    <property type="entry name" value="LeuE"/>
    <property type="match status" value="1"/>
</dbReference>
<evidence type="ECO:0000313" key="7">
    <source>
        <dbReference type="EMBL" id="SFW27332.1"/>
    </source>
</evidence>
<accession>A0AA94HR68</accession>
<evidence type="ECO:0000256" key="2">
    <source>
        <dbReference type="ARBA" id="ARBA00022475"/>
    </source>
</evidence>
<dbReference type="Proteomes" id="UP000182680">
    <property type="component" value="Unassembled WGS sequence"/>
</dbReference>
<feature type="transmembrane region" description="Helical" evidence="6">
    <location>
        <begin position="144"/>
        <end position="161"/>
    </location>
</feature>
<dbReference type="PANTHER" id="PTHR30086">
    <property type="entry name" value="ARGININE EXPORTER PROTEIN ARGO"/>
    <property type="match status" value="1"/>
</dbReference>
<evidence type="ECO:0000256" key="1">
    <source>
        <dbReference type="ARBA" id="ARBA00004651"/>
    </source>
</evidence>
<feature type="transmembrane region" description="Helical" evidence="6">
    <location>
        <begin position="181"/>
        <end position="200"/>
    </location>
</feature>
<evidence type="ECO:0000256" key="5">
    <source>
        <dbReference type="ARBA" id="ARBA00023136"/>
    </source>
</evidence>
<gene>
    <name evidence="7" type="ORF">SAMN02910291_00649</name>
</gene>
<dbReference type="AlphaFoldDB" id="A0AA94HR68"/>
<protein>
    <submittedName>
        <fullName evidence="7">Threonine/homoserine/homoserine lactone efflux protein</fullName>
    </submittedName>
</protein>
<organism evidence="7 8">
    <name type="scientific">Desulfovibrio desulfuricans</name>
    <dbReference type="NCBI Taxonomy" id="876"/>
    <lineage>
        <taxon>Bacteria</taxon>
        <taxon>Pseudomonadati</taxon>
        <taxon>Thermodesulfobacteriota</taxon>
        <taxon>Desulfovibrionia</taxon>
        <taxon>Desulfovibrionales</taxon>
        <taxon>Desulfovibrionaceae</taxon>
        <taxon>Desulfovibrio</taxon>
    </lineage>
</organism>
<keyword evidence="5 6" id="KW-0472">Membrane</keyword>
<dbReference type="PANTHER" id="PTHR30086:SF20">
    <property type="entry name" value="ARGININE EXPORTER PROTEIN ARGO-RELATED"/>
    <property type="match status" value="1"/>
</dbReference>
<dbReference type="RefSeq" id="WP_072311387.1">
    <property type="nucleotide sequence ID" value="NZ_FPIW01000007.1"/>
</dbReference>
<comment type="caution">
    <text evidence="7">The sequence shown here is derived from an EMBL/GenBank/DDBJ whole genome shotgun (WGS) entry which is preliminary data.</text>
</comment>
<evidence type="ECO:0000256" key="4">
    <source>
        <dbReference type="ARBA" id="ARBA00022989"/>
    </source>
</evidence>
<name>A0AA94HR68_DESDE</name>
<dbReference type="GO" id="GO:0005886">
    <property type="term" value="C:plasma membrane"/>
    <property type="evidence" value="ECO:0007669"/>
    <property type="project" value="UniProtKB-SubCell"/>
</dbReference>
<evidence type="ECO:0000256" key="3">
    <source>
        <dbReference type="ARBA" id="ARBA00022692"/>
    </source>
</evidence>
<proteinExistence type="predicted"/>
<dbReference type="EMBL" id="FPIW01000007">
    <property type="protein sequence ID" value="SFW27332.1"/>
    <property type="molecule type" value="Genomic_DNA"/>
</dbReference>
<dbReference type="Pfam" id="PF01810">
    <property type="entry name" value="LysE"/>
    <property type="match status" value="1"/>
</dbReference>
<comment type="subcellular location">
    <subcellularLocation>
        <location evidence="1">Cell membrane</location>
        <topology evidence="1">Multi-pass membrane protein</topology>
    </subcellularLocation>
</comment>
<reference evidence="8" key="1">
    <citation type="submission" date="2016-11" db="EMBL/GenBank/DDBJ databases">
        <authorList>
            <person name="Jaros S."/>
            <person name="Januszkiewicz K."/>
            <person name="Wedrychowicz H."/>
        </authorList>
    </citation>
    <scope>NUCLEOTIDE SEQUENCE [LARGE SCALE GENOMIC DNA]</scope>
    <source>
        <strain evidence="8">DSM 7057</strain>
    </source>
</reference>
<sequence>MISLENLLLFVPMAALLVMLPGPDFALIAKISLLNGRPQGQAAACGVALGIGVHTTAAMLGISAIIAQSVLWFSILKYVGAAYLIWLGIQALRHGRQASAAVVRVAPQADDLKEHALAHGLMKKPAAAPRLTGRQWWSFFRQGFLTNALNPKAVIIFLTFLPQFMNPHAPLGPQFLELGGILSALCLLWYVPLAYILGRVRHIFENSRFQLWLQRFTGFIFIAFGLKLAAAQSR</sequence>
<keyword evidence="2" id="KW-1003">Cell membrane</keyword>